<name>A0A7W6SAZ1_9HYPH</name>
<evidence type="ECO:0000313" key="4">
    <source>
        <dbReference type="Proteomes" id="UP000520770"/>
    </source>
</evidence>
<evidence type="ECO:0000313" key="3">
    <source>
        <dbReference type="EMBL" id="MBB4446748.1"/>
    </source>
</evidence>
<evidence type="ECO:0000313" key="6">
    <source>
        <dbReference type="Proteomes" id="UP000576087"/>
    </source>
</evidence>
<evidence type="ECO:0000313" key="1">
    <source>
        <dbReference type="EMBL" id="MBB4349662.1"/>
    </source>
</evidence>
<keyword evidence="5" id="KW-1185">Reference proteome</keyword>
<evidence type="ECO:0000313" key="2">
    <source>
        <dbReference type="EMBL" id="MBB4412117.1"/>
    </source>
</evidence>
<organism evidence="1 4">
    <name type="scientific">Aliirhizobium cellulosilyticum</name>
    <dbReference type="NCBI Taxonomy" id="393664"/>
    <lineage>
        <taxon>Bacteria</taxon>
        <taxon>Pseudomonadati</taxon>
        <taxon>Pseudomonadota</taxon>
        <taxon>Alphaproteobacteria</taxon>
        <taxon>Hyphomicrobiales</taxon>
        <taxon>Rhizobiaceae</taxon>
        <taxon>Aliirhizobium</taxon>
    </lineage>
</organism>
<dbReference type="Proteomes" id="UP000520770">
    <property type="component" value="Unassembled WGS sequence"/>
</dbReference>
<evidence type="ECO:0000313" key="5">
    <source>
        <dbReference type="Proteomes" id="UP000524535"/>
    </source>
</evidence>
<dbReference type="Proteomes" id="UP000576087">
    <property type="component" value="Unassembled WGS sequence"/>
</dbReference>
<dbReference type="AlphaFoldDB" id="A0A7W6SAZ1"/>
<proteinExistence type="predicted"/>
<dbReference type="EMBL" id="JACIGW010000003">
    <property type="protein sequence ID" value="MBB4349662.1"/>
    <property type="molecule type" value="Genomic_DNA"/>
</dbReference>
<dbReference type="EMBL" id="JACIHM010000003">
    <property type="protein sequence ID" value="MBB4446748.1"/>
    <property type="molecule type" value="Genomic_DNA"/>
</dbReference>
<reference evidence="4 5" key="1">
    <citation type="submission" date="2020-08" db="EMBL/GenBank/DDBJ databases">
        <title>Genomic Encyclopedia of Type Strains, Phase IV (KMG-V): Genome sequencing to study the core and pangenomes of soil and plant-associated prokaryotes.</title>
        <authorList>
            <person name="Whitman W."/>
        </authorList>
    </citation>
    <scope>NUCLEOTIDE SEQUENCE [LARGE SCALE GENOMIC DNA]</scope>
    <source>
        <strain evidence="2 5">SEMIA 444</strain>
        <strain evidence="1 4">SEMIA 448</strain>
        <strain evidence="3 6">SEMIA 452</strain>
    </source>
</reference>
<protein>
    <submittedName>
        <fullName evidence="1">Uncharacterized protein</fullName>
    </submittedName>
</protein>
<gene>
    <name evidence="2" type="ORF">GGE31_002630</name>
    <name evidence="1" type="ORF">GGE33_003424</name>
    <name evidence="3" type="ORF">GGE35_002570</name>
</gene>
<dbReference type="RefSeq" id="WP_210303698.1">
    <property type="nucleotide sequence ID" value="NZ_JACIGW010000003.1"/>
</dbReference>
<sequence length="76" mass="8226">MRGKIDLERDPVAGRPGAGNDLFLDIRQDLAVKGQGFGNAGGLRLGSVDAGLHFTPSPSIAAYLRSQQFRFGRLWI</sequence>
<accession>A0A7W6SAZ1</accession>
<dbReference type="Proteomes" id="UP000524535">
    <property type="component" value="Unassembled WGS sequence"/>
</dbReference>
<dbReference type="EMBL" id="JACIGY010000003">
    <property type="protein sequence ID" value="MBB4412117.1"/>
    <property type="molecule type" value="Genomic_DNA"/>
</dbReference>
<comment type="caution">
    <text evidence="1">The sequence shown here is derived from an EMBL/GenBank/DDBJ whole genome shotgun (WGS) entry which is preliminary data.</text>
</comment>